<evidence type="ECO:0000256" key="2">
    <source>
        <dbReference type="ARBA" id="ARBA00004214"/>
    </source>
</evidence>
<evidence type="ECO:0000313" key="11">
    <source>
        <dbReference type="EMBL" id="CAD9706401.1"/>
    </source>
</evidence>
<comment type="function">
    <text evidence="8">Centriole-enriched microtubule-binding protein involved in centriole biogenesis. In collaboration with CEP295 and POC1B, is required for the centriole-to-centrosome conversion by ensuring the formation of bona fide centriole wall. Functions as a linker component that maintains centrosome cohesion. Associates with CROCC and regulates its stability and localization to the centrosome.</text>
</comment>
<dbReference type="EMBL" id="HBHK01026602">
    <property type="protein sequence ID" value="CAD9706401.1"/>
    <property type="molecule type" value="Transcribed_RNA"/>
</dbReference>
<feature type="compositionally biased region" description="Low complexity" evidence="9">
    <location>
        <begin position="411"/>
        <end position="424"/>
    </location>
</feature>
<feature type="compositionally biased region" description="Basic and acidic residues" evidence="9">
    <location>
        <begin position="213"/>
        <end position="222"/>
    </location>
</feature>
<evidence type="ECO:0000256" key="6">
    <source>
        <dbReference type="ARBA" id="ARBA00023054"/>
    </source>
</evidence>
<feature type="region of interest" description="Disordered" evidence="9">
    <location>
        <begin position="135"/>
        <end position="241"/>
    </location>
</feature>
<feature type="compositionally biased region" description="Polar residues" evidence="9">
    <location>
        <begin position="161"/>
        <end position="174"/>
    </location>
</feature>
<dbReference type="PANTHER" id="PTHR31477">
    <property type="entry name" value="CENTROSOMAL PROTEIN OF 44 KDA"/>
    <property type="match status" value="1"/>
</dbReference>
<feature type="compositionally biased region" description="Basic residues" evidence="9">
    <location>
        <begin position="380"/>
        <end position="394"/>
    </location>
</feature>
<dbReference type="InterPro" id="IPR033603">
    <property type="entry name" value="CEP44"/>
</dbReference>
<feature type="compositionally biased region" description="Polar residues" evidence="9">
    <location>
        <begin position="562"/>
        <end position="577"/>
    </location>
</feature>
<evidence type="ECO:0000259" key="10">
    <source>
        <dbReference type="Pfam" id="PF15007"/>
    </source>
</evidence>
<dbReference type="PANTHER" id="PTHR31477:SF1">
    <property type="entry name" value="CENTROSOMAL PROTEIN OF 44 KDA"/>
    <property type="match status" value="1"/>
</dbReference>
<feature type="region of interest" description="Disordered" evidence="9">
    <location>
        <begin position="544"/>
        <end position="583"/>
    </location>
</feature>
<evidence type="ECO:0000256" key="5">
    <source>
        <dbReference type="ARBA" id="ARBA00022490"/>
    </source>
</evidence>
<dbReference type="GO" id="GO:0005814">
    <property type="term" value="C:centriole"/>
    <property type="evidence" value="ECO:0007669"/>
    <property type="project" value="UniProtKB-SubCell"/>
</dbReference>
<dbReference type="GO" id="GO:0000922">
    <property type="term" value="C:spindle pole"/>
    <property type="evidence" value="ECO:0007669"/>
    <property type="project" value="UniProtKB-SubCell"/>
</dbReference>
<dbReference type="InterPro" id="IPR029157">
    <property type="entry name" value="CEP44_CC"/>
</dbReference>
<protein>
    <recommendedName>
        <fullName evidence="4">Centrosomal protein of 44 kDa</fullName>
    </recommendedName>
</protein>
<evidence type="ECO:0000256" key="1">
    <source>
        <dbReference type="ARBA" id="ARBA00004114"/>
    </source>
</evidence>
<organism evidence="11">
    <name type="scientific">Mucochytrium quahogii</name>
    <dbReference type="NCBI Taxonomy" id="96639"/>
    <lineage>
        <taxon>Eukaryota</taxon>
        <taxon>Sar</taxon>
        <taxon>Stramenopiles</taxon>
        <taxon>Bigyra</taxon>
        <taxon>Labyrinthulomycetes</taxon>
        <taxon>Thraustochytrida</taxon>
        <taxon>Thraustochytriidae</taxon>
        <taxon>Mucochytrium</taxon>
    </lineage>
</organism>
<proteinExistence type="predicted"/>
<feature type="region of interest" description="Disordered" evidence="9">
    <location>
        <begin position="367"/>
        <end position="484"/>
    </location>
</feature>
<dbReference type="GO" id="GO:0030496">
    <property type="term" value="C:midbody"/>
    <property type="evidence" value="ECO:0007669"/>
    <property type="project" value="UniProtKB-SubCell"/>
</dbReference>
<keyword evidence="6" id="KW-0175">Coiled coil</keyword>
<feature type="compositionally biased region" description="Polar residues" evidence="9">
    <location>
        <begin position="470"/>
        <end position="484"/>
    </location>
</feature>
<evidence type="ECO:0000256" key="8">
    <source>
        <dbReference type="ARBA" id="ARBA00046235"/>
    </source>
</evidence>
<feature type="compositionally biased region" description="Low complexity" evidence="9">
    <location>
        <begin position="223"/>
        <end position="236"/>
    </location>
</feature>
<gene>
    <name evidence="11" type="ORF">QSP1433_LOCUS16734</name>
</gene>
<evidence type="ECO:0000256" key="3">
    <source>
        <dbReference type="ARBA" id="ARBA00004647"/>
    </source>
</evidence>
<evidence type="ECO:0000256" key="9">
    <source>
        <dbReference type="SAM" id="MobiDB-lite"/>
    </source>
</evidence>
<evidence type="ECO:0000256" key="4">
    <source>
        <dbReference type="ARBA" id="ARBA00014053"/>
    </source>
</evidence>
<keyword evidence="7" id="KW-0206">Cytoskeleton</keyword>
<accession>A0A7S2SPY5</accession>
<feature type="compositionally biased region" description="Low complexity" evidence="9">
    <location>
        <begin position="451"/>
        <end position="464"/>
    </location>
</feature>
<reference evidence="11" key="1">
    <citation type="submission" date="2021-01" db="EMBL/GenBank/DDBJ databases">
        <authorList>
            <person name="Corre E."/>
            <person name="Pelletier E."/>
            <person name="Niang G."/>
            <person name="Scheremetjew M."/>
            <person name="Finn R."/>
            <person name="Kale V."/>
            <person name="Holt S."/>
            <person name="Cochrane G."/>
            <person name="Meng A."/>
            <person name="Brown T."/>
            <person name="Cohen L."/>
        </authorList>
    </citation>
    <scope>NUCLEOTIDE SEQUENCE</scope>
    <source>
        <strain evidence="11">NY070348D</strain>
    </source>
</reference>
<feature type="compositionally biased region" description="Basic and acidic residues" evidence="9">
    <location>
        <begin position="546"/>
        <end position="558"/>
    </location>
</feature>
<name>A0A7S2SPY5_9STRA</name>
<evidence type="ECO:0000256" key="7">
    <source>
        <dbReference type="ARBA" id="ARBA00023212"/>
    </source>
</evidence>
<keyword evidence="5" id="KW-0963">Cytoplasm</keyword>
<feature type="domain" description="Centrosomal CEP44" evidence="10">
    <location>
        <begin position="5"/>
        <end position="128"/>
    </location>
</feature>
<comment type="subcellular location">
    <subcellularLocation>
        <location evidence="1">Cytoplasm</location>
        <location evidence="1">Cytoskeleton</location>
        <location evidence="1">Microtubule organizing center</location>
        <location evidence="1">Centrosome</location>
        <location evidence="1">Centriole</location>
    </subcellularLocation>
    <subcellularLocation>
        <location evidence="3">Cytoplasm</location>
        <location evidence="3">Cytoskeleton</location>
        <location evidence="3">Spindle pole</location>
    </subcellularLocation>
    <subcellularLocation>
        <location evidence="2">Midbody</location>
    </subcellularLocation>
</comment>
<sequence>MSTGDLHNNLEKLSAALRGTCVPEDQIDLDILSKGDPIAFLPLLHCILLDNSLHVARFLSENGYQLYPIHDRHFLEGVFRVVRNEFSYRPSLTIDQFLSNGFAERKIIFMYDVILLCKRKAEELERLDRDLKRGENNGILHNKKSPHMGSNGVKSMFKGKSATTASPGSRNALVQDSPGGVSARGTGASKYQHVMSPPPQIKSKASVNSAHTKKLDRDKYYDSSDNNSDASSGNNNFLGNDKAAPVLVMGSMHGKPSSGHRINDMRQTGSAGGWRSKKNFSLQIAHMGLEESGKSPTSSGPVSPVSITSAASAPAVYRQAPIKAKAEMIGHVGTQLNNTLDTEFHGNTHFSNSNRALECWVTSPPQIMDRSKKKTDSKVHHLSKTHASPRRRGGRPGIGQTHRPLLNKRVNGNLDNSSSSNSINELVGRRRDQGVAARPRATPTLSISRKLSLTSDTSSNNTSLGVENATAHTQSKTLPTSRDAQDMTALTQQISTLVASLDMLSDIPTRMEQMEKKMMLALHSMDKRITHLDEQMKRVSLSEISDTPKRFQNEKVGEPSKGTLSGAGNANQPNPSAKNGVLLTSDDGIDNFLKVIEARFRETETVLAESQN</sequence>
<dbReference type="AlphaFoldDB" id="A0A7S2SPY5"/>
<dbReference type="Pfam" id="PF15007">
    <property type="entry name" value="CEP44"/>
    <property type="match status" value="1"/>
</dbReference>